<protein>
    <submittedName>
        <fullName evidence="2">Uncharacterized protein</fullName>
    </submittedName>
</protein>
<comment type="caution">
    <text evidence="2">The sequence shown here is derived from an EMBL/GenBank/DDBJ whole genome shotgun (WGS) entry which is preliminary data.</text>
</comment>
<evidence type="ECO:0000256" key="1">
    <source>
        <dbReference type="SAM" id="MobiDB-lite"/>
    </source>
</evidence>
<feature type="region of interest" description="Disordered" evidence="1">
    <location>
        <begin position="81"/>
        <end position="100"/>
    </location>
</feature>
<sequence>MITCVAFCSKPADCLVSRSNLEKPCLSSVGFVLDSTAVSGEKQFCVNRKIKFQHKQTGRGSALFNRVWEIISTSSELTSVSLPSSQDISKPNSTAHPFSL</sequence>
<feature type="compositionally biased region" description="Polar residues" evidence="1">
    <location>
        <begin position="86"/>
        <end position="100"/>
    </location>
</feature>
<proteinExistence type="predicted"/>
<reference evidence="2" key="1">
    <citation type="journal article" date="2023" name="G3 (Bethesda)">
        <title>A reference genome for the long-term kleptoplast-retaining sea slug Elysia crispata morphotype clarki.</title>
        <authorList>
            <person name="Eastman K.E."/>
            <person name="Pendleton A.L."/>
            <person name="Shaikh M.A."/>
            <person name="Suttiyut T."/>
            <person name="Ogas R."/>
            <person name="Tomko P."/>
            <person name="Gavelis G."/>
            <person name="Widhalm J.R."/>
            <person name="Wisecaver J.H."/>
        </authorList>
    </citation>
    <scope>NUCLEOTIDE SEQUENCE</scope>
    <source>
        <strain evidence="2">ECLA1</strain>
    </source>
</reference>
<dbReference type="EMBL" id="JAWDGP010004444">
    <property type="protein sequence ID" value="KAK3764333.1"/>
    <property type="molecule type" value="Genomic_DNA"/>
</dbReference>
<evidence type="ECO:0000313" key="3">
    <source>
        <dbReference type="Proteomes" id="UP001283361"/>
    </source>
</evidence>
<accession>A0AAE0Z7M5</accession>
<gene>
    <name evidence="2" type="ORF">RRG08_067007</name>
</gene>
<name>A0AAE0Z7M5_9GAST</name>
<evidence type="ECO:0000313" key="2">
    <source>
        <dbReference type="EMBL" id="KAK3764333.1"/>
    </source>
</evidence>
<dbReference type="Proteomes" id="UP001283361">
    <property type="component" value="Unassembled WGS sequence"/>
</dbReference>
<keyword evidence="3" id="KW-1185">Reference proteome</keyword>
<dbReference type="AlphaFoldDB" id="A0AAE0Z7M5"/>
<organism evidence="2 3">
    <name type="scientific">Elysia crispata</name>
    <name type="common">lettuce slug</name>
    <dbReference type="NCBI Taxonomy" id="231223"/>
    <lineage>
        <taxon>Eukaryota</taxon>
        <taxon>Metazoa</taxon>
        <taxon>Spiralia</taxon>
        <taxon>Lophotrochozoa</taxon>
        <taxon>Mollusca</taxon>
        <taxon>Gastropoda</taxon>
        <taxon>Heterobranchia</taxon>
        <taxon>Euthyneura</taxon>
        <taxon>Panpulmonata</taxon>
        <taxon>Sacoglossa</taxon>
        <taxon>Placobranchoidea</taxon>
        <taxon>Plakobranchidae</taxon>
        <taxon>Elysia</taxon>
    </lineage>
</organism>